<reference evidence="8" key="1">
    <citation type="journal article" date="2011" name="Nat. Commun.">
        <title>Effector diversification within compartments of the Leptosphaeria maculans genome affected by Repeat-Induced Point mutations.</title>
        <authorList>
            <person name="Rouxel T."/>
            <person name="Grandaubert J."/>
            <person name="Hane J.K."/>
            <person name="Hoede C."/>
            <person name="van de Wouw A.P."/>
            <person name="Couloux A."/>
            <person name="Dominguez V."/>
            <person name="Anthouard V."/>
            <person name="Bally P."/>
            <person name="Bourras S."/>
            <person name="Cozijnsen A.J."/>
            <person name="Ciuffetti L.M."/>
            <person name="Degrave A."/>
            <person name="Dilmaghani A."/>
            <person name="Duret L."/>
            <person name="Fudal I."/>
            <person name="Goodwin S.B."/>
            <person name="Gout L."/>
            <person name="Glaser N."/>
            <person name="Linglin J."/>
            <person name="Kema G.H.J."/>
            <person name="Lapalu N."/>
            <person name="Lawrence C.B."/>
            <person name="May K."/>
            <person name="Meyer M."/>
            <person name="Ollivier B."/>
            <person name="Poulain J."/>
            <person name="Schoch C.L."/>
            <person name="Simon A."/>
            <person name="Spatafora J.W."/>
            <person name="Stachowiak A."/>
            <person name="Turgeon B.G."/>
            <person name="Tyler B.M."/>
            <person name="Vincent D."/>
            <person name="Weissenbach J."/>
            <person name="Amselem J."/>
            <person name="Quesneville H."/>
            <person name="Oliver R.P."/>
            <person name="Wincker P."/>
            <person name="Balesdent M.-H."/>
            <person name="Howlett B.J."/>
        </authorList>
    </citation>
    <scope>NUCLEOTIDE SEQUENCE [LARGE SCALE GENOMIC DNA]</scope>
    <source>
        <strain evidence="8">JN3 / isolate v23.1.3 / race Av1-4-5-6-7-8</strain>
    </source>
</reference>
<dbReference type="InParanoid" id="E5AEL8"/>
<dbReference type="AlphaFoldDB" id="E5AEL8"/>
<evidence type="ECO:0000313" key="8">
    <source>
        <dbReference type="Proteomes" id="UP000002668"/>
    </source>
</evidence>
<evidence type="ECO:0000313" key="7">
    <source>
        <dbReference type="EMBL" id="CBY01657.1"/>
    </source>
</evidence>
<sequence length="129" mass="13461">MIKTIFLIILTVLTVLLISGCSVDLVLNVLLTFLGYLPGHLHAFYLEYVYIKRRDERRAGVLDAGPVPGVFSGRVLRGGGKRGAVGRVGGVPAGGMQGPVGQGPAVQVPVGQGPVAQVPVGQRGYGTVR</sequence>
<dbReference type="PROSITE" id="PS51257">
    <property type="entry name" value="PROKAR_LIPOPROTEIN"/>
    <property type="match status" value="1"/>
</dbReference>
<dbReference type="OMA" id="EYVYYER"/>
<dbReference type="EMBL" id="FP929139">
    <property type="protein sequence ID" value="CBY01657.1"/>
    <property type="molecule type" value="Genomic_DNA"/>
</dbReference>
<dbReference type="PANTHER" id="PTHR21659:SF42">
    <property type="entry name" value="UPF0057 MEMBRANE PROTEIN ZK632.10-RELATED"/>
    <property type="match status" value="1"/>
</dbReference>
<protein>
    <recommendedName>
        <fullName evidence="9">Stress response RCI peptide</fullName>
    </recommendedName>
</protein>
<keyword evidence="4 6" id="KW-1133">Transmembrane helix</keyword>
<comment type="subcellular location">
    <subcellularLocation>
        <location evidence="1">Membrane</location>
    </subcellularLocation>
</comment>
<name>E5AEL8_LEPMJ</name>
<dbReference type="eggNOG" id="KOG1773">
    <property type="taxonomic scope" value="Eukaryota"/>
</dbReference>
<dbReference type="InterPro" id="IPR000612">
    <property type="entry name" value="PMP3"/>
</dbReference>
<evidence type="ECO:0000256" key="2">
    <source>
        <dbReference type="ARBA" id="ARBA00009530"/>
    </source>
</evidence>
<dbReference type="GO" id="GO:0016020">
    <property type="term" value="C:membrane"/>
    <property type="evidence" value="ECO:0007669"/>
    <property type="project" value="UniProtKB-SubCell"/>
</dbReference>
<evidence type="ECO:0000256" key="1">
    <source>
        <dbReference type="ARBA" id="ARBA00004370"/>
    </source>
</evidence>
<accession>E5AEL8</accession>
<keyword evidence="3 6" id="KW-0812">Transmembrane</keyword>
<proteinExistence type="inferred from homology"/>
<gene>
    <name evidence="7" type="ORF">LEMA_P004440.1</name>
</gene>
<organism evidence="7 8">
    <name type="scientific">Leptosphaeria maculans (strain JN3 / isolate v23.1.3 / race Av1-4-5-6-7-8)</name>
    <name type="common">Blackleg fungus</name>
    <name type="synonym">Phoma lingam</name>
    <dbReference type="NCBI Taxonomy" id="985895"/>
    <lineage>
        <taxon>Eukaryota</taxon>
        <taxon>Fungi</taxon>
        <taxon>Dikarya</taxon>
        <taxon>Ascomycota</taxon>
        <taxon>Pezizomycotina</taxon>
        <taxon>Dothideomycetes</taxon>
        <taxon>Pleosporomycetidae</taxon>
        <taxon>Pleosporales</taxon>
        <taxon>Pleosporineae</taxon>
        <taxon>Leptosphaeriaceae</taxon>
        <taxon>Plenodomus</taxon>
        <taxon>Plenodomus lingam/Leptosphaeria maculans species complex</taxon>
    </lineage>
</organism>
<evidence type="ECO:0000256" key="3">
    <source>
        <dbReference type="ARBA" id="ARBA00022692"/>
    </source>
</evidence>
<keyword evidence="5 6" id="KW-0472">Membrane</keyword>
<dbReference type="OrthoDB" id="2152119at2759"/>
<dbReference type="HOGENOM" id="CLU_107649_1_1_1"/>
<comment type="similarity">
    <text evidence="2">Belongs to the UPF0057 (PMP3) family.</text>
</comment>
<dbReference type="Proteomes" id="UP000002668">
    <property type="component" value="Genome"/>
</dbReference>
<evidence type="ECO:0000256" key="6">
    <source>
        <dbReference type="SAM" id="Phobius"/>
    </source>
</evidence>
<feature type="transmembrane region" description="Helical" evidence="6">
    <location>
        <begin position="30"/>
        <end position="51"/>
    </location>
</feature>
<evidence type="ECO:0008006" key="9">
    <source>
        <dbReference type="Google" id="ProtNLM"/>
    </source>
</evidence>
<evidence type="ECO:0000256" key="4">
    <source>
        <dbReference type="ARBA" id="ARBA00022989"/>
    </source>
</evidence>
<dbReference type="Pfam" id="PF01679">
    <property type="entry name" value="Pmp3"/>
    <property type="match status" value="1"/>
</dbReference>
<dbReference type="PANTHER" id="PTHR21659">
    <property type="entry name" value="HYDROPHOBIC PROTEIN RCI2 LOW TEMPERATURE AND SALT RESPONSIVE PROTEIN LTI6 -RELATED"/>
    <property type="match status" value="1"/>
</dbReference>
<keyword evidence="8" id="KW-1185">Reference proteome</keyword>
<evidence type="ECO:0000256" key="5">
    <source>
        <dbReference type="ARBA" id="ARBA00023136"/>
    </source>
</evidence>
<dbReference type="VEuPathDB" id="FungiDB:LEMA_P004440.1"/>